<dbReference type="Proteomes" id="UP000231516">
    <property type="component" value="Unassembled WGS sequence"/>
</dbReference>
<protein>
    <recommendedName>
        <fullName evidence="3">MalT-like TPR region domain-containing protein</fullName>
    </recommendedName>
</protein>
<sequence length="407" mass="45537">MTSLPIPIIEVESDFGENIMRFKQNLSRLRIEWMTFRMQLGDKANAATLFNSAVETAQANIANDPSAETHRHYGSLLIEGLRLCNGSDEYERMLQLAREQFSDALALSQGDCHAMAGLAYCDFELAQMQTGSARKILLSAAQDMSIASLTDGKQYRQRVYLLCYILNALAYYLPRPMARDSLELAGEYLAQIKPRLFGKARFQQISLWLELHRLMREQSTDFAAYSACAKIAENLAAGMVMGGEMNSEHNARIQTQWVVCLVHQALTCDDDEARLAFLNKAEIKARAAIHMAKTSGEHLCNLGAVLSLKNIFAGARAQFNALTELKKILPEIKRLCPDGLINYAALLSETGQVDDAMEHLLLCADRDTLYPLDLVIHAKSFANLRDHADYPAFIETQLARLGHEWAE</sequence>
<keyword evidence="2" id="KW-1185">Reference proteome</keyword>
<dbReference type="EMBL" id="MDGM01000012">
    <property type="protein sequence ID" value="PIB24186.1"/>
    <property type="molecule type" value="Genomic_DNA"/>
</dbReference>
<comment type="caution">
    <text evidence="1">The sequence shown here is derived from an EMBL/GenBank/DDBJ whole genome shotgun (WGS) entry which is preliminary data.</text>
</comment>
<dbReference type="AlphaFoldDB" id="A0A2G5K3R6"/>
<organism evidence="1 2">
    <name type="scientific">Paramylibacter kogurei</name>
    <dbReference type="NCBI Taxonomy" id="1889778"/>
    <lineage>
        <taxon>Bacteria</taxon>
        <taxon>Pseudomonadati</taxon>
        <taxon>Pseudomonadota</taxon>
        <taxon>Alphaproteobacteria</taxon>
        <taxon>Rhodobacterales</taxon>
        <taxon>Paracoccaceae</taxon>
        <taxon>Paramylibacter</taxon>
    </lineage>
</organism>
<dbReference type="Gene3D" id="1.25.40.10">
    <property type="entry name" value="Tetratricopeptide repeat domain"/>
    <property type="match status" value="2"/>
</dbReference>
<evidence type="ECO:0008006" key="3">
    <source>
        <dbReference type="Google" id="ProtNLM"/>
    </source>
</evidence>
<name>A0A2G5K3R6_9RHOB</name>
<reference evidence="1 2" key="1">
    <citation type="submission" date="2016-08" db="EMBL/GenBank/DDBJ databases">
        <title>Draft genome of Amylibacter sp. strain 4G11.</title>
        <authorList>
            <person name="Wong S.-K."/>
            <person name="Hamasaki K."/>
            <person name="Yoshizawa S."/>
        </authorList>
    </citation>
    <scope>NUCLEOTIDE SEQUENCE [LARGE SCALE GENOMIC DNA]</scope>
    <source>
        <strain evidence="1 2">4G11</strain>
    </source>
</reference>
<evidence type="ECO:0000313" key="1">
    <source>
        <dbReference type="EMBL" id="PIB24186.1"/>
    </source>
</evidence>
<proteinExistence type="predicted"/>
<evidence type="ECO:0000313" key="2">
    <source>
        <dbReference type="Proteomes" id="UP000231516"/>
    </source>
</evidence>
<gene>
    <name evidence="1" type="ORF">BFP76_02855</name>
</gene>
<accession>A0A2G5K3R6</accession>
<dbReference type="InterPro" id="IPR011990">
    <property type="entry name" value="TPR-like_helical_dom_sf"/>
</dbReference>